<dbReference type="EMBL" id="CP073720">
    <property type="protein sequence ID" value="UWP85905.1"/>
    <property type="molecule type" value="Genomic_DNA"/>
</dbReference>
<evidence type="ECO:0000313" key="2">
    <source>
        <dbReference type="Proteomes" id="UP001059617"/>
    </source>
</evidence>
<name>A0ABY5W967_9ACTN</name>
<proteinExistence type="predicted"/>
<evidence type="ECO:0000313" key="1">
    <source>
        <dbReference type="EMBL" id="UWP85905.1"/>
    </source>
</evidence>
<protein>
    <submittedName>
        <fullName evidence="1">Uncharacterized protein</fullName>
    </submittedName>
</protein>
<reference evidence="1" key="2">
    <citation type="submission" date="2022-09" db="EMBL/GenBank/DDBJ databases">
        <title>Biosynthetic gene clusters of Dactylosporangioum fulvum.</title>
        <authorList>
            <person name="Caradec T."/>
        </authorList>
    </citation>
    <scope>NUCLEOTIDE SEQUENCE</scope>
    <source>
        <strain evidence="1">NRRL B-16292</strain>
    </source>
</reference>
<dbReference type="Proteomes" id="UP001059617">
    <property type="component" value="Chromosome"/>
</dbReference>
<gene>
    <name evidence="1" type="ORF">Dfulv_17300</name>
</gene>
<sequence>MPDQPTLAPPDALRAAADAADDAICRRLDHNQVIALVADAVWRLAYERGHTDGHREADAAVQRPCQLAYERGRREATEGWERQLRWRLADGSTWEFPHESYVAAYVKVQRRMERQYGYAPGELQQRPVGSWETAEQPAPAPVVDIRPDPRMHGHTPGLPPFLTGCPECVAKLAAEQSEGSDRNA</sequence>
<reference evidence="1" key="1">
    <citation type="submission" date="2021-04" db="EMBL/GenBank/DDBJ databases">
        <authorList>
            <person name="Hartkoorn R.C."/>
            <person name="Beaudoing E."/>
            <person name="Hot D."/>
        </authorList>
    </citation>
    <scope>NUCLEOTIDE SEQUENCE</scope>
    <source>
        <strain evidence="1">NRRL B-16292</strain>
    </source>
</reference>
<organism evidence="1 2">
    <name type="scientific">Dactylosporangium fulvum</name>
    <dbReference type="NCBI Taxonomy" id="53359"/>
    <lineage>
        <taxon>Bacteria</taxon>
        <taxon>Bacillati</taxon>
        <taxon>Actinomycetota</taxon>
        <taxon>Actinomycetes</taxon>
        <taxon>Micromonosporales</taxon>
        <taxon>Micromonosporaceae</taxon>
        <taxon>Dactylosporangium</taxon>
    </lineage>
</organism>
<accession>A0ABY5W967</accession>
<keyword evidence="2" id="KW-1185">Reference proteome</keyword>
<dbReference type="RefSeq" id="WP_259864282.1">
    <property type="nucleotide sequence ID" value="NZ_BAAAST010000036.1"/>
</dbReference>